<dbReference type="PANTHER" id="PTHR46663">
    <property type="entry name" value="DIGUANYLATE CYCLASE DGCT-RELATED"/>
    <property type="match status" value="1"/>
</dbReference>
<feature type="domain" description="GGDEF" evidence="1">
    <location>
        <begin position="155"/>
        <end position="287"/>
    </location>
</feature>
<accession>A0A561XFM7</accession>
<gene>
    <name evidence="2" type="ORF">ATF69_3909</name>
</gene>
<evidence type="ECO:0000313" key="3">
    <source>
        <dbReference type="Proteomes" id="UP000321485"/>
    </source>
</evidence>
<dbReference type="Gene3D" id="3.30.70.270">
    <property type="match status" value="1"/>
</dbReference>
<dbReference type="NCBIfam" id="TIGR00254">
    <property type="entry name" value="GGDEF"/>
    <property type="match status" value="1"/>
</dbReference>
<name>A0A561XFM7_ACIDE</name>
<dbReference type="AlphaFoldDB" id="A0A561XFM7"/>
<protein>
    <submittedName>
        <fullName evidence="2">Diguanylate cyclase (GGDEF)-like protein</fullName>
    </submittedName>
</protein>
<dbReference type="InterPro" id="IPR000160">
    <property type="entry name" value="GGDEF_dom"/>
</dbReference>
<dbReference type="CDD" id="cd01949">
    <property type="entry name" value="GGDEF"/>
    <property type="match status" value="1"/>
</dbReference>
<dbReference type="InterPro" id="IPR029787">
    <property type="entry name" value="Nucleotide_cyclase"/>
</dbReference>
<dbReference type="Proteomes" id="UP000321485">
    <property type="component" value="Unassembled WGS sequence"/>
</dbReference>
<dbReference type="PANTHER" id="PTHR46663:SF2">
    <property type="entry name" value="GGDEF DOMAIN-CONTAINING PROTEIN"/>
    <property type="match status" value="1"/>
</dbReference>
<dbReference type="SMART" id="SM00267">
    <property type="entry name" value="GGDEF"/>
    <property type="match status" value="1"/>
</dbReference>
<dbReference type="EMBL" id="VJWE01000016">
    <property type="protein sequence ID" value="TWG34892.1"/>
    <property type="molecule type" value="Genomic_DNA"/>
</dbReference>
<proteinExistence type="predicted"/>
<dbReference type="PROSITE" id="PS50887">
    <property type="entry name" value="GGDEF"/>
    <property type="match status" value="1"/>
</dbReference>
<comment type="caution">
    <text evidence="2">The sequence shown here is derived from an EMBL/GenBank/DDBJ whole genome shotgun (WGS) entry which is preliminary data.</text>
</comment>
<dbReference type="Pfam" id="PF00990">
    <property type="entry name" value="GGDEF"/>
    <property type="match status" value="1"/>
</dbReference>
<sequence>MNRMDSNQRPWEWGKALAATWPTAEQVQRWKLWLRSLQVKWAQGSSTQHGRLWMAPPSHANQNLGEPSVSTCVAAMQQMLQVMAREAAERHALERTMEGTQAALTQALADLDRVRNGERLARHQALHDELTNLPNRRHLLLRLEDLLDQRHSLQPGPTVLFIDLDNFKTVNDTHGHGVGDEVLRITAARLNAAVRHGDLVVRLGGDEFACLLRGVADEAPLHQLCAKLLQAVCCPMKIGHLQLLVRPSIGVAICPQHGTQADALLACADAAMYAAKRERCGYAFGKTEGTDITDRPDQHP</sequence>
<reference evidence="2 3" key="1">
    <citation type="journal article" date="2015" name="Stand. Genomic Sci.">
        <title>Genomic Encyclopedia of Bacterial and Archaeal Type Strains, Phase III: the genomes of soil and plant-associated and newly described type strains.</title>
        <authorList>
            <person name="Whitman W.B."/>
            <person name="Woyke T."/>
            <person name="Klenk H.P."/>
            <person name="Zhou Y."/>
            <person name="Lilburn T.G."/>
            <person name="Beck B.J."/>
            <person name="De Vos P."/>
            <person name="Vandamme P."/>
            <person name="Eisen J.A."/>
            <person name="Garrity G."/>
            <person name="Hugenholtz P."/>
            <person name="Kyrpides N.C."/>
        </authorList>
    </citation>
    <scope>NUCLEOTIDE SEQUENCE [LARGE SCALE GENOMIC DNA]</scope>
    <source>
        <strain evidence="2 3">DSM 64</strain>
    </source>
</reference>
<dbReference type="SUPFAM" id="SSF55073">
    <property type="entry name" value="Nucleotide cyclase"/>
    <property type="match status" value="1"/>
</dbReference>
<evidence type="ECO:0000259" key="1">
    <source>
        <dbReference type="PROSITE" id="PS50887"/>
    </source>
</evidence>
<organism evidence="2 3">
    <name type="scientific">Acidovorax delafieldii</name>
    <name type="common">Pseudomonas delafieldii</name>
    <dbReference type="NCBI Taxonomy" id="47920"/>
    <lineage>
        <taxon>Bacteria</taxon>
        <taxon>Pseudomonadati</taxon>
        <taxon>Pseudomonadota</taxon>
        <taxon>Betaproteobacteria</taxon>
        <taxon>Burkholderiales</taxon>
        <taxon>Comamonadaceae</taxon>
        <taxon>Acidovorax</taxon>
    </lineage>
</organism>
<evidence type="ECO:0000313" key="2">
    <source>
        <dbReference type="EMBL" id="TWG34892.1"/>
    </source>
</evidence>
<dbReference type="InterPro" id="IPR052163">
    <property type="entry name" value="DGC-Regulatory_Protein"/>
</dbReference>
<dbReference type="InterPro" id="IPR043128">
    <property type="entry name" value="Rev_trsase/Diguanyl_cyclase"/>
</dbReference>